<dbReference type="RefSeq" id="WP_013655370.1">
    <property type="nucleotide sequence ID" value="NC_015275.1"/>
</dbReference>
<dbReference type="HOGENOM" id="CLU_2057163_0_0_9"/>
<dbReference type="SUPFAM" id="SSF81301">
    <property type="entry name" value="Nucleotidyltransferase"/>
    <property type="match status" value="1"/>
</dbReference>
<dbReference type="Gene3D" id="3.30.460.10">
    <property type="entry name" value="Beta Polymerase, domain 2"/>
    <property type="match status" value="1"/>
</dbReference>
<gene>
    <name evidence="1" type="ordered locus">Clole_0322</name>
</gene>
<protein>
    <submittedName>
        <fullName evidence="1">Uncharacterized protein</fullName>
    </submittedName>
</protein>
<keyword evidence="2" id="KW-1185">Reference proteome</keyword>
<dbReference type="AlphaFoldDB" id="F2JJM7"/>
<sequence length="119" mass="14038">MQYLDLPIKYEGRVRLCFDVITKLIPGSEIYLFGNYAKGYVGAESMISLLVLIGIENSVREIHRLRWEVEEMVYRINDEVFQIELIILPAPLYKKYMSTSSKLKQIEREKIDLMGMSWR</sequence>
<organism evidence="1 2">
    <name type="scientific">Cellulosilyticum lentocellum (strain ATCC 49066 / DSM 5427 / NCIMB 11756 / RHM5)</name>
    <name type="common">Clostridium lentocellum</name>
    <dbReference type="NCBI Taxonomy" id="642492"/>
    <lineage>
        <taxon>Bacteria</taxon>
        <taxon>Bacillati</taxon>
        <taxon>Bacillota</taxon>
        <taxon>Clostridia</taxon>
        <taxon>Lachnospirales</taxon>
        <taxon>Cellulosilyticaceae</taxon>
        <taxon>Cellulosilyticum</taxon>
    </lineage>
</organism>
<reference evidence="1 2" key="1">
    <citation type="journal article" date="2011" name="J. Bacteriol.">
        <title>Complete genome sequence of the cellulose-degrading bacterium Cellulosilyticum lentocellum.</title>
        <authorList>
            <consortium name="US DOE Joint Genome Institute"/>
            <person name="Miller D.A."/>
            <person name="Suen G."/>
            <person name="Bruce D."/>
            <person name="Copeland A."/>
            <person name="Cheng J.F."/>
            <person name="Detter C."/>
            <person name="Goodwin L.A."/>
            <person name="Han C.S."/>
            <person name="Hauser L.J."/>
            <person name="Land M.L."/>
            <person name="Lapidus A."/>
            <person name="Lucas S."/>
            <person name="Meincke L."/>
            <person name="Pitluck S."/>
            <person name="Tapia R."/>
            <person name="Teshima H."/>
            <person name="Woyke T."/>
            <person name="Fox B.G."/>
            <person name="Angert E.R."/>
            <person name="Currie C.R."/>
        </authorList>
    </citation>
    <scope>NUCLEOTIDE SEQUENCE [LARGE SCALE GENOMIC DNA]</scope>
    <source>
        <strain evidence="2">ATCC 49066 / DSM 5427 / NCIMB 11756 / RHM5</strain>
    </source>
</reference>
<dbReference type="Proteomes" id="UP000008467">
    <property type="component" value="Chromosome"/>
</dbReference>
<proteinExistence type="predicted"/>
<dbReference type="KEGG" id="cle:Clole_0322"/>
<dbReference type="STRING" id="642492.Clole_0322"/>
<evidence type="ECO:0000313" key="2">
    <source>
        <dbReference type="Proteomes" id="UP000008467"/>
    </source>
</evidence>
<name>F2JJM7_CELLD</name>
<dbReference type="InterPro" id="IPR043519">
    <property type="entry name" value="NT_sf"/>
</dbReference>
<dbReference type="EMBL" id="CP002582">
    <property type="protein sequence ID" value="ADZ82069.1"/>
    <property type="molecule type" value="Genomic_DNA"/>
</dbReference>
<accession>F2JJM7</accession>
<evidence type="ECO:0000313" key="1">
    <source>
        <dbReference type="EMBL" id="ADZ82069.1"/>
    </source>
</evidence>